<reference evidence="13" key="1">
    <citation type="submission" date="2016-06" db="UniProtKB">
        <authorList>
            <consortium name="WormBaseParasite"/>
        </authorList>
    </citation>
    <scope>IDENTIFICATION</scope>
</reference>
<keyword evidence="4 11" id="KW-0808">Transferase</keyword>
<evidence type="ECO:0000313" key="13">
    <source>
        <dbReference type="WBParaSite" id="GPUH_0001915401-mRNA-1"/>
    </source>
</evidence>
<dbReference type="Gene3D" id="3.40.50.2000">
    <property type="entry name" value="Glycogen Phosphorylase B"/>
    <property type="match status" value="2"/>
</dbReference>
<dbReference type="CDD" id="cd03784">
    <property type="entry name" value="GT1_Gtf-like"/>
    <property type="match status" value="1"/>
</dbReference>
<evidence type="ECO:0000256" key="10">
    <source>
        <dbReference type="ARBA" id="ARBA00047475"/>
    </source>
</evidence>
<dbReference type="WBParaSite" id="GPUH_0001915401-mRNA-1">
    <property type="protein sequence ID" value="GPUH_0001915401-mRNA-1"/>
    <property type="gene ID" value="GPUH_0001915401"/>
</dbReference>
<dbReference type="AlphaFoldDB" id="A0A183EDT8"/>
<proteinExistence type="inferred from homology"/>
<protein>
    <recommendedName>
        <fullName evidence="12">UDP-glucuronosyltransferase</fullName>
        <ecNumber evidence="12">2.4.1.17</ecNumber>
    </recommendedName>
</protein>
<dbReference type="FunFam" id="3.40.50.2000:FF:000118">
    <property type="entry name" value="UDP-glucuronosyltransferase"/>
    <property type="match status" value="1"/>
</dbReference>
<keyword evidence="9" id="KW-0325">Glycoprotein</keyword>
<evidence type="ECO:0000256" key="8">
    <source>
        <dbReference type="ARBA" id="ARBA00023136"/>
    </source>
</evidence>
<dbReference type="PANTHER" id="PTHR48043">
    <property type="entry name" value="EG:EG0003.4 PROTEIN-RELATED"/>
    <property type="match status" value="1"/>
</dbReference>
<dbReference type="SUPFAM" id="SSF53756">
    <property type="entry name" value="UDP-Glycosyltransferase/glycogen phosphorylase"/>
    <property type="match status" value="2"/>
</dbReference>
<keyword evidence="5 12" id="KW-0812">Transmembrane</keyword>
<dbReference type="PROSITE" id="PS00375">
    <property type="entry name" value="UDPGT"/>
    <property type="match status" value="1"/>
</dbReference>
<evidence type="ECO:0000256" key="1">
    <source>
        <dbReference type="ARBA" id="ARBA00004167"/>
    </source>
</evidence>
<dbReference type="EC" id="2.4.1.17" evidence="12"/>
<evidence type="ECO:0000256" key="6">
    <source>
        <dbReference type="ARBA" id="ARBA00022729"/>
    </source>
</evidence>
<evidence type="ECO:0000256" key="11">
    <source>
        <dbReference type="RuleBase" id="RU003718"/>
    </source>
</evidence>
<evidence type="ECO:0000256" key="7">
    <source>
        <dbReference type="ARBA" id="ARBA00022989"/>
    </source>
</evidence>
<keyword evidence="7 12" id="KW-1133">Transmembrane helix</keyword>
<sequence>LQLFVSGAYCEQPSELSGDWLQFVSDPRSKGTILLAFGTILNWQKAPPEKREAFVGALNQLTDYRIVWSYNGPKIDVAQHIKLARWVPQMELLYDTRTKLFLTHGGLKRLSILKLLFVSGAYCEQPGELSSDWLQFVSDPRSKGTILLAFGTILNWQKAPSEKREAFVGALNQLTDYRIVWSYNGPKIDVAQHIKLARWVPQMELLYDTRTRLFLTHGGLKSVKEAACASMPTIFMPMFAEQTRNSWLAWNRGYGKLLNKVNITAESLLHTIREMLENTKYKENALKFRRFYDDVSPISAIEGGAFWIERLLKYGGRMPNYFYTRSTQLSYTVYLNLDLIIFIPGVFVLLLLVR</sequence>
<accession>A0A183EDT8</accession>
<dbReference type="InterPro" id="IPR002213">
    <property type="entry name" value="UDP_glucos_trans"/>
</dbReference>
<evidence type="ECO:0000256" key="12">
    <source>
        <dbReference type="RuleBase" id="RU362059"/>
    </source>
</evidence>
<keyword evidence="8 12" id="KW-0472">Membrane</keyword>
<keyword evidence="6" id="KW-0732">Signal</keyword>
<dbReference type="PANTHER" id="PTHR48043:SF62">
    <property type="entry name" value="GLUCURONOSYLTRANSFERASE"/>
    <property type="match status" value="1"/>
</dbReference>
<dbReference type="GO" id="GO:0016020">
    <property type="term" value="C:membrane"/>
    <property type="evidence" value="ECO:0007669"/>
    <property type="project" value="UniProtKB-SubCell"/>
</dbReference>
<evidence type="ECO:0000256" key="2">
    <source>
        <dbReference type="ARBA" id="ARBA00009995"/>
    </source>
</evidence>
<comment type="similarity">
    <text evidence="2 11">Belongs to the UDP-glycosyltransferase family.</text>
</comment>
<dbReference type="Pfam" id="PF00201">
    <property type="entry name" value="UDPGT"/>
    <property type="match status" value="2"/>
</dbReference>
<evidence type="ECO:0000256" key="3">
    <source>
        <dbReference type="ARBA" id="ARBA00022676"/>
    </source>
</evidence>
<dbReference type="InterPro" id="IPR050271">
    <property type="entry name" value="UDP-glycosyltransferase"/>
</dbReference>
<feature type="transmembrane region" description="Helical" evidence="12">
    <location>
        <begin position="333"/>
        <end position="353"/>
    </location>
</feature>
<comment type="subcellular location">
    <subcellularLocation>
        <location evidence="1 12">Membrane</location>
        <topology evidence="1 12">Single-pass membrane protein</topology>
    </subcellularLocation>
</comment>
<organism evidence="13">
    <name type="scientific">Gongylonema pulchrum</name>
    <dbReference type="NCBI Taxonomy" id="637853"/>
    <lineage>
        <taxon>Eukaryota</taxon>
        <taxon>Metazoa</taxon>
        <taxon>Ecdysozoa</taxon>
        <taxon>Nematoda</taxon>
        <taxon>Chromadorea</taxon>
        <taxon>Rhabditida</taxon>
        <taxon>Spirurina</taxon>
        <taxon>Spiruromorpha</taxon>
        <taxon>Spiruroidea</taxon>
        <taxon>Gongylonematidae</taxon>
        <taxon>Gongylonema</taxon>
    </lineage>
</organism>
<evidence type="ECO:0000256" key="4">
    <source>
        <dbReference type="ARBA" id="ARBA00022679"/>
    </source>
</evidence>
<dbReference type="GO" id="GO:0015020">
    <property type="term" value="F:glucuronosyltransferase activity"/>
    <property type="evidence" value="ECO:0007669"/>
    <property type="project" value="UniProtKB-EC"/>
</dbReference>
<comment type="catalytic activity">
    <reaction evidence="10 12">
        <text>glucuronate acceptor + UDP-alpha-D-glucuronate = acceptor beta-D-glucuronoside + UDP + H(+)</text>
        <dbReference type="Rhea" id="RHEA:21032"/>
        <dbReference type="ChEBI" id="CHEBI:15378"/>
        <dbReference type="ChEBI" id="CHEBI:58052"/>
        <dbReference type="ChEBI" id="CHEBI:58223"/>
        <dbReference type="ChEBI" id="CHEBI:132367"/>
        <dbReference type="ChEBI" id="CHEBI:132368"/>
        <dbReference type="EC" id="2.4.1.17"/>
    </reaction>
</comment>
<evidence type="ECO:0000256" key="9">
    <source>
        <dbReference type="ARBA" id="ARBA00023180"/>
    </source>
</evidence>
<dbReference type="InterPro" id="IPR035595">
    <property type="entry name" value="UDP_glycos_trans_CS"/>
</dbReference>
<keyword evidence="3 11" id="KW-0328">Glycosyltransferase</keyword>
<name>A0A183EDT8_9BILA</name>
<evidence type="ECO:0000256" key="5">
    <source>
        <dbReference type="ARBA" id="ARBA00022692"/>
    </source>
</evidence>